<keyword evidence="4" id="KW-1185">Reference proteome</keyword>
<dbReference type="GO" id="GO:0006281">
    <property type="term" value="P:DNA repair"/>
    <property type="evidence" value="ECO:0007669"/>
    <property type="project" value="UniProtKB-KW"/>
</dbReference>
<dbReference type="Gene3D" id="3.40.50.300">
    <property type="entry name" value="P-loop containing nucleotide triphosphate hydrolases"/>
    <property type="match status" value="1"/>
</dbReference>
<gene>
    <name evidence="3" type="ORF">SPLIT_LOCUS7411</name>
</gene>
<evidence type="ECO:0000256" key="1">
    <source>
        <dbReference type="RuleBase" id="RU363044"/>
    </source>
</evidence>
<organism evidence="3 4">
    <name type="scientific">Spodoptera littoralis</name>
    <name type="common">Egyptian cotton leafworm</name>
    <dbReference type="NCBI Taxonomy" id="7109"/>
    <lineage>
        <taxon>Eukaryota</taxon>
        <taxon>Metazoa</taxon>
        <taxon>Ecdysozoa</taxon>
        <taxon>Arthropoda</taxon>
        <taxon>Hexapoda</taxon>
        <taxon>Insecta</taxon>
        <taxon>Pterygota</taxon>
        <taxon>Neoptera</taxon>
        <taxon>Endopterygota</taxon>
        <taxon>Lepidoptera</taxon>
        <taxon>Glossata</taxon>
        <taxon>Ditrysia</taxon>
        <taxon>Noctuoidea</taxon>
        <taxon>Noctuidae</taxon>
        <taxon>Amphipyrinae</taxon>
        <taxon>Spodoptera</taxon>
    </lineage>
</organism>
<dbReference type="EC" id="5.6.2.3" evidence="1"/>
<keyword evidence="1" id="KW-0067">ATP-binding</keyword>
<keyword evidence="1" id="KW-0347">Helicase</keyword>
<keyword evidence="1" id="KW-0378">Hydrolase</keyword>
<evidence type="ECO:0000313" key="3">
    <source>
        <dbReference type="EMBL" id="CAH1642055.1"/>
    </source>
</evidence>
<dbReference type="Pfam" id="PF05970">
    <property type="entry name" value="PIF1"/>
    <property type="match status" value="1"/>
</dbReference>
<dbReference type="PANTHER" id="PTHR47642">
    <property type="entry name" value="ATP-DEPENDENT DNA HELICASE"/>
    <property type="match status" value="1"/>
</dbReference>
<protein>
    <recommendedName>
        <fullName evidence="1">ATP-dependent DNA helicase</fullName>
        <ecNumber evidence="1">5.6.2.3</ecNumber>
    </recommendedName>
</protein>
<dbReference type="GO" id="GO:0043139">
    <property type="term" value="F:5'-3' DNA helicase activity"/>
    <property type="evidence" value="ECO:0007669"/>
    <property type="project" value="UniProtKB-EC"/>
</dbReference>
<dbReference type="GO" id="GO:0006310">
    <property type="term" value="P:DNA recombination"/>
    <property type="evidence" value="ECO:0007669"/>
    <property type="project" value="UniProtKB-KW"/>
</dbReference>
<evidence type="ECO:0000259" key="2">
    <source>
        <dbReference type="Pfam" id="PF05970"/>
    </source>
</evidence>
<dbReference type="PANTHER" id="PTHR47642:SF5">
    <property type="entry name" value="ATP-DEPENDENT DNA HELICASE"/>
    <property type="match status" value="1"/>
</dbReference>
<dbReference type="InterPro" id="IPR027417">
    <property type="entry name" value="P-loop_NTPase"/>
</dbReference>
<feature type="domain" description="DNA helicase Pif1-like DEAD-box helicase" evidence="2">
    <location>
        <begin position="454"/>
        <end position="676"/>
    </location>
</feature>
<dbReference type="GO" id="GO:0000723">
    <property type="term" value="P:telomere maintenance"/>
    <property type="evidence" value="ECO:0007669"/>
    <property type="project" value="InterPro"/>
</dbReference>
<dbReference type="Proteomes" id="UP001153321">
    <property type="component" value="Chromosome 25"/>
</dbReference>
<comment type="similarity">
    <text evidence="1">Belongs to the helicase family.</text>
</comment>
<keyword evidence="1" id="KW-0227">DNA damage</keyword>
<sequence length="891" mass="101357">MRQAQGEQTPQGLVDNIHLTMRNIRGSASYWRKCCSELIAMGVKLWIIGTESSSKIEVAHTFIYNDTLKALVENVQIHKHTSTCYKNRTNQSCRFGFPRAPCDNTLCLGPDEALANNGRFCNLRRTAAEGMVNNYNADLLGLWEGNIDVQPCGNVTAVSYYVAKYVSKCEPHDSGDVIRETITRAKRQGGTVWHQLFKVAMAILSQRLVSAPECAFRLCHLPLKMSSRKAVFVNSCKPNERFRLLRVEGNDSSIYNNIFDRYVQRPDDLENLSLAEFAVRFETVSHPAWNEEDGDEELRETHSEPLRFIKLRDNTRMRIRNRLAVLRTRYFTINSDKESYYYSLLVCHLPFRDEHSLLLDNETAEACFLRRQTELRPLQANVSSEEFAHAEQIIQQALAQATALNAARQTLAIDNERLLCADEEVIININDNCDDNGERVMMPNDVFINTIRGLNIQQQNLFQKVSVAVEADLNGAEDQLLLFITGGAGSGKSYLLKLLVEHIVRCYAPTVDPLLKPKFVEVASLTGVAARQIFGKTLHSVFMLPIEKGNTMTYKRLSGNKLEQERRRWRYINWLIIDEISMVSYENLRIIHLRLQEYKNNDRLFGGVNLLLFGDILQLPPVKGNWCFLQPSWFAAEINLWHQFSFCELTINMRQQNDAEFIDLLNNLRVGELTTSQLELLCERRRIPLTGEFADGVAVRIFPTVKQVDDYNDLMTAENSKLHKVYTITAVDESREVATYGKTPPPNVIPRDVNNCGGLLSTLKLGKESRVMLRRNISVSDGLVNGAMGIIKQFKWPALRRDQIEEGELPESVLIKFDDETIGNRIKDENGWVPITPNVATFQATKGYGDVERRMLPLILSWAVTVHKLQGTTLEKAVIDLGKKNFAKGQV</sequence>
<keyword evidence="1" id="KW-0233">DNA recombination</keyword>
<accession>A0A9P0I9T9</accession>
<reference evidence="3" key="1">
    <citation type="submission" date="2022-02" db="EMBL/GenBank/DDBJ databases">
        <authorList>
            <person name="King R."/>
        </authorList>
    </citation>
    <scope>NUCLEOTIDE SEQUENCE</scope>
</reference>
<comment type="cofactor">
    <cofactor evidence="1">
        <name>Mg(2+)</name>
        <dbReference type="ChEBI" id="CHEBI:18420"/>
    </cofactor>
</comment>
<dbReference type="InterPro" id="IPR010285">
    <property type="entry name" value="DNA_helicase_pif1-like_DEAD"/>
</dbReference>
<dbReference type="AlphaFoldDB" id="A0A9P0I9T9"/>
<dbReference type="SUPFAM" id="SSF52540">
    <property type="entry name" value="P-loop containing nucleoside triphosphate hydrolases"/>
    <property type="match status" value="2"/>
</dbReference>
<evidence type="ECO:0000313" key="4">
    <source>
        <dbReference type="Proteomes" id="UP001153321"/>
    </source>
</evidence>
<dbReference type="GO" id="GO:0016787">
    <property type="term" value="F:hydrolase activity"/>
    <property type="evidence" value="ECO:0007669"/>
    <property type="project" value="UniProtKB-KW"/>
</dbReference>
<dbReference type="EMBL" id="LR824556">
    <property type="protein sequence ID" value="CAH1642055.1"/>
    <property type="molecule type" value="Genomic_DNA"/>
</dbReference>
<keyword evidence="1" id="KW-0547">Nucleotide-binding</keyword>
<name>A0A9P0I9T9_SPOLI</name>
<dbReference type="GO" id="GO:0005524">
    <property type="term" value="F:ATP binding"/>
    <property type="evidence" value="ECO:0007669"/>
    <property type="project" value="UniProtKB-KW"/>
</dbReference>
<dbReference type="InterPro" id="IPR051055">
    <property type="entry name" value="PIF1_helicase"/>
</dbReference>
<proteinExistence type="inferred from homology"/>
<keyword evidence="1" id="KW-0234">DNA repair</keyword>
<comment type="catalytic activity">
    <reaction evidence="1">
        <text>ATP + H2O = ADP + phosphate + H(+)</text>
        <dbReference type="Rhea" id="RHEA:13065"/>
        <dbReference type="ChEBI" id="CHEBI:15377"/>
        <dbReference type="ChEBI" id="CHEBI:15378"/>
        <dbReference type="ChEBI" id="CHEBI:30616"/>
        <dbReference type="ChEBI" id="CHEBI:43474"/>
        <dbReference type="ChEBI" id="CHEBI:456216"/>
        <dbReference type="EC" id="5.6.2.3"/>
    </reaction>
</comment>